<dbReference type="EMBL" id="BLSA01000592">
    <property type="protein sequence ID" value="GFP33605.1"/>
    <property type="molecule type" value="Genomic_DNA"/>
</dbReference>
<comment type="caution">
    <text evidence="2">The sequence shown here is derived from an EMBL/GenBank/DDBJ whole genome shotgun (WGS) entry which is preliminary data.</text>
</comment>
<gene>
    <name evidence="2" type="ORF">HKBW3S42_01942</name>
</gene>
<feature type="non-terminal residue" evidence="2">
    <location>
        <position position="81"/>
    </location>
</feature>
<organism evidence="2 3">
    <name type="scientific">Candidatus Hakubella thermalkaliphila</name>
    <dbReference type="NCBI Taxonomy" id="2754717"/>
    <lineage>
        <taxon>Bacteria</taxon>
        <taxon>Bacillati</taxon>
        <taxon>Actinomycetota</taxon>
        <taxon>Actinomycetota incertae sedis</taxon>
        <taxon>Candidatus Hakubellales</taxon>
        <taxon>Candidatus Hakubellaceae</taxon>
        <taxon>Candidatus Hakubella</taxon>
    </lineage>
</organism>
<evidence type="ECO:0000256" key="1">
    <source>
        <dbReference type="SAM" id="Coils"/>
    </source>
</evidence>
<dbReference type="Proteomes" id="UP000568877">
    <property type="component" value="Unassembled WGS sequence"/>
</dbReference>
<feature type="coiled-coil region" evidence="1">
    <location>
        <begin position="33"/>
        <end position="81"/>
    </location>
</feature>
<reference evidence="2 3" key="1">
    <citation type="journal article" date="2020" name="Front. Microbiol.">
        <title>Single-cell genomics of novel Actinobacteria with the Wood-Ljungdahl pathway discovered in a serpentinizing system.</title>
        <authorList>
            <person name="Merino N."/>
            <person name="Kawai M."/>
            <person name="Boyd E.S."/>
            <person name="Colman D.R."/>
            <person name="McGlynn S.E."/>
            <person name="Nealson K.H."/>
            <person name="Kurokawa K."/>
            <person name="Hongoh Y."/>
        </authorList>
    </citation>
    <scope>NUCLEOTIDE SEQUENCE [LARGE SCALE GENOMIC DNA]</scope>
    <source>
        <strain evidence="2 3">S42</strain>
    </source>
</reference>
<proteinExistence type="predicted"/>
<sequence>MATESPDTHRELVELRRQINYWRAQHTRAVERQAIWKEKARQLKQMVRQQEAQITELIQQKETLTQQIQALKAKVAQLQQQ</sequence>
<protein>
    <submittedName>
        <fullName evidence="2">Uncharacterized protein</fullName>
    </submittedName>
</protein>
<keyword evidence="1" id="KW-0175">Coiled coil</keyword>
<evidence type="ECO:0000313" key="2">
    <source>
        <dbReference type="EMBL" id="GFP33605.1"/>
    </source>
</evidence>
<accession>A0A6V8PLR5</accession>
<name>A0A6V8PLR5_9ACTN</name>
<evidence type="ECO:0000313" key="3">
    <source>
        <dbReference type="Proteomes" id="UP000568877"/>
    </source>
</evidence>
<dbReference type="AlphaFoldDB" id="A0A6V8PLR5"/>